<dbReference type="AlphaFoldDB" id="L0AU53"/>
<organism evidence="1 2">
    <name type="scientific">Theileria equi strain WA</name>
    <dbReference type="NCBI Taxonomy" id="1537102"/>
    <lineage>
        <taxon>Eukaryota</taxon>
        <taxon>Sar</taxon>
        <taxon>Alveolata</taxon>
        <taxon>Apicomplexa</taxon>
        <taxon>Aconoidasida</taxon>
        <taxon>Piroplasmida</taxon>
        <taxon>Theileriidae</taxon>
        <taxon>Theileria</taxon>
    </lineage>
</organism>
<sequence>MDATEQSSSDVSNEIQSKILVLVIVGRDDKPLYLEDLSTPGWRPDPPHLASFVAHQSLDAIDDIVWNNPNMFLKQIDIFDFLAVSAYVTSGHTTFLLITRTNNASSSDFTVYSSNASAGAEPQPPSSESIRSFFKELHELYCKQLMNPLYAPNGTIDSLNFKLRVQQAAKKYLI</sequence>
<dbReference type="GO" id="GO:0006888">
    <property type="term" value="P:endoplasmic reticulum to Golgi vesicle-mediated transport"/>
    <property type="evidence" value="ECO:0007669"/>
    <property type="project" value="InterPro"/>
</dbReference>
<name>L0AU53_THEEQ</name>
<gene>
    <name evidence="1" type="ORF">BEWA_020230</name>
</gene>
<dbReference type="KEGG" id="beq:BEWA_020230"/>
<dbReference type="GO" id="GO:0005737">
    <property type="term" value="C:cytoplasm"/>
    <property type="evidence" value="ECO:0007669"/>
    <property type="project" value="GOC"/>
</dbReference>
<dbReference type="Proteomes" id="UP000031512">
    <property type="component" value="Chromosome 1"/>
</dbReference>
<dbReference type="PANTHER" id="PTHR12403">
    <property type="entry name" value="TRAFFICKING PROTEIN PARTICLE COMPLEX SUBUNIT 2"/>
    <property type="match status" value="1"/>
</dbReference>
<accession>L0AU53</accession>
<dbReference type="OrthoDB" id="10252102at2759"/>
<dbReference type="VEuPathDB" id="PiroplasmaDB:BEWA_020230"/>
<dbReference type="GeneID" id="15807233"/>
<dbReference type="Gene3D" id="3.30.450.70">
    <property type="match status" value="1"/>
</dbReference>
<reference evidence="1 2" key="1">
    <citation type="journal article" date="2012" name="BMC Genomics">
        <title>Comparative genomic analysis and phylogenetic position of Theileria equi.</title>
        <authorList>
            <person name="Kappmeyer L.S."/>
            <person name="Thiagarajan M."/>
            <person name="Herndon D.R."/>
            <person name="Ramsay J.D."/>
            <person name="Caler E."/>
            <person name="Djikeng A."/>
            <person name="Gillespie J.J."/>
            <person name="Lau A.O."/>
            <person name="Roalson E.H."/>
            <person name="Silva J.C."/>
            <person name="Silva M.G."/>
            <person name="Suarez C.E."/>
            <person name="Ueti M.W."/>
            <person name="Nene V.M."/>
            <person name="Mealey R.H."/>
            <person name="Knowles D.P."/>
            <person name="Brayton K.A."/>
        </authorList>
    </citation>
    <scope>NUCLEOTIDE SEQUENCE [LARGE SCALE GENOMIC DNA]</scope>
    <source>
        <strain evidence="1 2">WA</strain>
    </source>
</reference>
<dbReference type="CDD" id="cd14825">
    <property type="entry name" value="TRAPPC2_sedlin"/>
    <property type="match status" value="1"/>
</dbReference>
<dbReference type="InterPro" id="IPR011012">
    <property type="entry name" value="Longin-like_dom_sf"/>
</dbReference>
<dbReference type="eggNOG" id="KOG3487">
    <property type="taxonomic scope" value="Eukaryota"/>
</dbReference>
<keyword evidence="2" id="KW-1185">Reference proteome</keyword>
<evidence type="ECO:0000313" key="1">
    <source>
        <dbReference type="EMBL" id="AFZ79177.1"/>
    </source>
</evidence>
<protein>
    <submittedName>
        <fullName evidence="1">Sedlin, N-terminal conserved domain containing protein</fullName>
    </submittedName>
</protein>
<dbReference type="RefSeq" id="XP_004828843.1">
    <property type="nucleotide sequence ID" value="XM_004828786.1"/>
</dbReference>
<dbReference type="SUPFAM" id="SSF64356">
    <property type="entry name" value="SNARE-like"/>
    <property type="match status" value="1"/>
</dbReference>
<dbReference type="EMBL" id="CP001669">
    <property type="protein sequence ID" value="AFZ79177.1"/>
    <property type="molecule type" value="Genomic_DNA"/>
</dbReference>
<dbReference type="Pfam" id="PF04628">
    <property type="entry name" value="Sedlin_N"/>
    <property type="match status" value="1"/>
</dbReference>
<dbReference type="STRING" id="1537102.L0AU53"/>
<evidence type="ECO:0000313" key="2">
    <source>
        <dbReference type="Proteomes" id="UP000031512"/>
    </source>
</evidence>
<proteinExistence type="predicted"/>
<dbReference type="InterPro" id="IPR006722">
    <property type="entry name" value="Sedlin"/>
</dbReference>